<dbReference type="SUPFAM" id="SSF56672">
    <property type="entry name" value="DNA/RNA polymerases"/>
    <property type="match status" value="1"/>
</dbReference>
<evidence type="ECO:0000256" key="1">
    <source>
        <dbReference type="SAM" id="MobiDB-lite"/>
    </source>
</evidence>
<name>A0A0P4VX67_SCYOL</name>
<evidence type="ECO:0000313" key="3">
    <source>
        <dbReference type="EMBL" id="JAI60524.1"/>
    </source>
</evidence>
<proteinExistence type="predicted"/>
<feature type="region of interest" description="Disordered" evidence="1">
    <location>
        <begin position="69"/>
        <end position="92"/>
    </location>
</feature>
<dbReference type="EMBL" id="GDRN01090135">
    <property type="protein sequence ID" value="JAI60524.1"/>
    <property type="molecule type" value="Transcribed_RNA"/>
</dbReference>
<dbReference type="PANTHER" id="PTHR47510">
    <property type="entry name" value="REVERSE TRANSCRIPTASE DOMAIN-CONTAINING PROTEIN"/>
    <property type="match status" value="1"/>
</dbReference>
<dbReference type="PROSITE" id="PS50878">
    <property type="entry name" value="RT_POL"/>
    <property type="match status" value="1"/>
</dbReference>
<dbReference type="Pfam" id="PF00078">
    <property type="entry name" value="RVT_1"/>
    <property type="match status" value="1"/>
</dbReference>
<dbReference type="SUPFAM" id="SSF56219">
    <property type="entry name" value="DNase I-like"/>
    <property type="match status" value="1"/>
</dbReference>
<organism evidence="3">
    <name type="scientific">Scylla olivacea</name>
    <name type="common">Orange mud crab</name>
    <name type="synonym">Cancer olivacea</name>
    <dbReference type="NCBI Taxonomy" id="85551"/>
    <lineage>
        <taxon>Eukaryota</taxon>
        <taxon>Metazoa</taxon>
        <taxon>Ecdysozoa</taxon>
        <taxon>Arthropoda</taxon>
        <taxon>Crustacea</taxon>
        <taxon>Multicrustacea</taxon>
        <taxon>Malacostraca</taxon>
        <taxon>Eumalacostraca</taxon>
        <taxon>Eucarida</taxon>
        <taxon>Decapoda</taxon>
        <taxon>Pleocyemata</taxon>
        <taxon>Brachyura</taxon>
        <taxon>Eubrachyura</taxon>
        <taxon>Portunoidea</taxon>
        <taxon>Portunidae</taxon>
        <taxon>Portuninae</taxon>
        <taxon>Scylla</taxon>
    </lineage>
</organism>
<feature type="compositionally biased region" description="Basic residues" evidence="1">
    <location>
        <begin position="79"/>
        <end position="92"/>
    </location>
</feature>
<dbReference type="PANTHER" id="PTHR47510:SF3">
    <property type="entry name" value="ENDO_EXONUCLEASE_PHOSPHATASE DOMAIN-CONTAINING PROTEIN"/>
    <property type="match status" value="1"/>
</dbReference>
<dbReference type="AlphaFoldDB" id="A0A0P4VX67"/>
<dbReference type="InterPro" id="IPR036691">
    <property type="entry name" value="Endo/exonu/phosph_ase_sf"/>
</dbReference>
<dbReference type="GO" id="GO:0071897">
    <property type="term" value="P:DNA biosynthetic process"/>
    <property type="evidence" value="ECO:0007669"/>
    <property type="project" value="UniProtKB-ARBA"/>
</dbReference>
<evidence type="ECO:0000259" key="2">
    <source>
        <dbReference type="PROSITE" id="PS50878"/>
    </source>
</evidence>
<dbReference type="InterPro" id="IPR000477">
    <property type="entry name" value="RT_dom"/>
</dbReference>
<reference evidence="3" key="1">
    <citation type="submission" date="2015-09" db="EMBL/GenBank/DDBJ databases">
        <title>Scylla olivacea transcriptome.</title>
        <authorList>
            <person name="Ikhwanuddin M."/>
        </authorList>
    </citation>
    <scope>NUCLEOTIDE SEQUENCE</scope>
</reference>
<dbReference type="InterPro" id="IPR015095">
    <property type="entry name" value="AlkB_hom8_N"/>
</dbReference>
<accession>A0A0P4VX67</accession>
<dbReference type="CDD" id="cd01650">
    <property type="entry name" value="RT_nLTR_like"/>
    <property type="match status" value="1"/>
</dbReference>
<dbReference type="Pfam" id="PF09004">
    <property type="entry name" value="ALKBH8_N"/>
    <property type="match status" value="1"/>
</dbReference>
<dbReference type="GO" id="GO:0008168">
    <property type="term" value="F:methyltransferase activity"/>
    <property type="evidence" value="ECO:0007669"/>
    <property type="project" value="InterPro"/>
</dbReference>
<protein>
    <recommendedName>
        <fullName evidence="2">Reverse transcriptase domain-containing protein</fullName>
    </recommendedName>
</protein>
<dbReference type="GO" id="GO:0016706">
    <property type="term" value="F:2-oxoglutarate-dependent dioxygenase activity"/>
    <property type="evidence" value="ECO:0007669"/>
    <property type="project" value="InterPro"/>
</dbReference>
<feature type="domain" description="Reverse transcriptase" evidence="2">
    <location>
        <begin position="563"/>
        <end position="830"/>
    </location>
</feature>
<dbReference type="Gene3D" id="3.60.10.10">
    <property type="entry name" value="Endonuclease/exonuclease/phosphatase"/>
    <property type="match status" value="1"/>
</dbReference>
<dbReference type="InterPro" id="IPR043502">
    <property type="entry name" value="DNA/RNA_pol_sf"/>
</dbReference>
<sequence>MGTASWIVKMLLLWAVFVTFVVETIAVNVNILYDRAALLALRPALDSPLSIKFLSSLKYLNELQNNGGKYDSHKEAWRSKHGKRRRGRRSGVRVRLRRRGMRTPLPTITFGNVRSIRNKIDELSAYCKYTHEYRDSALIVLTETWLQDQDADSTVNVDGFKLVRSDRRSVEKEKGGGVAVYVNDRWCSQVTVKESQCVKDIEYLVVSCRPFYLPREFGKVDLFIVYIPPDADESVAAETLENCINKYENECPVSVKIILGDFNHCDFQEKVPTYVQTVKCPTRGNRTLDKLFCNVKESYRVLKRPPLGNGDHNMLFCVPVYKQVLKREKCEQVTIRKWDEDSSMKLQACFECTDWSVLIDNEMDINTSVDIFNSYFQFCFDMLVPTKVIKIYPNNKPWVTKELKTMLNEKRRYMVNGDSTQQKAVQKKINKKITDSKKDYKEKIEGLFRTNSTKDAWIGLKTLCGHKEKTNIPYPQDITTYVNEMNSFFARFERYNFSEECNNIISDTQNISSEKILITEKCVLQSLKRVRASKATGPDGVPARALKCCAEQLAPVLRSLFQHSIDHGIVPLKWKESEIKPIAKVKFPKVFNDFRPVVLTSNIMKCLEDILRNIICDSVDNFKDPFQFAYCKNRCVQDASLTLMNEISKHLDKQNTQARILYVDFSSAFNTMQPHILLNKLIAMNVNSYVLRWIFSFLSERPQYTTLYNVKSNILTTNTGAPQGCVMSPVLFSLYTDDCRSVCSNCTIVKYADDTVILGKISDDKCDEYVSQVNQFVDWCKSNYLDLNIKKTKEMIIDYRTKNRSIPDPIIIDSETVDRVEEYKYLGLMIDNQLKGSANTNMVFKKCKQRLYFLRILNNLHVDRHIISLFYKSTIESLLGFSLTTWYGKLTCHDKSKLKKIVRKSRKLGAETKPLDKLFLEQSMKQVEKIMNDSFHPLHSCYVFLRSGRRLALPTQRTNRYKNSFVPKSIMLYNHQH</sequence>